<dbReference type="InterPro" id="IPR014922">
    <property type="entry name" value="YdhG-like"/>
</dbReference>
<feature type="domain" description="YdhG-like" evidence="1">
    <location>
        <begin position="16"/>
        <end position="111"/>
    </location>
</feature>
<dbReference type="Proteomes" id="UP000603641">
    <property type="component" value="Unassembled WGS sequence"/>
</dbReference>
<protein>
    <submittedName>
        <fullName evidence="2">Iron chaperone</fullName>
    </submittedName>
</protein>
<evidence type="ECO:0000259" key="1">
    <source>
        <dbReference type="Pfam" id="PF08818"/>
    </source>
</evidence>
<sequence>MEIFSQYLAGIDNPDHRHRMEEVLEWVSQKFPTLEPQFKWNTPMYTDHGTFIIGISMAKQHMSIAPEEITMVRFAESIKESGYSSTKGLFRIRWKDEVDYELLENIIAFNIKDKAEYTKFWRE</sequence>
<organism evidence="2 3">
    <name type="scientific">Fictibacillus norfolkensis</name>
    <dbReference type="NCBI Taxonomy" id="2762233"/>
    <lineage>
        <taxon>Bacteria</taxon>
        <taxon>Bacillati</taxon>
        <taxon>Bacillota</taxon>
        <taxon>Bacilli</taxon>
        <taxon>Bacillales</taxon>
        <taxon>Fictibacillaceae</taxon>
        <taxon>Fictibacillus</taxon>
    </lineage>
</organism>
<reference evidence="2 3" key="1">
    <citation type="submission" date="2020-08" db="EMBL/GenBank/DDBJ databases">
        <title>A Genomic Blueprint of the Chicken Gut Microbiome.</title>
        <authorList>
            <person name="Gilroy R."/>
            <person name="Ravi A."/>
            <person name="Getino M."/>
            <person name="Pursley I."/>
            <person name="Horton D.L."/>
            <person name="Alikhan N.-F."/>
            <person name="Baker D."/>
            <person name="Gharbi K."/>
            <person name="Hall N."/>
            <person name="Watson M."/>
            <person name="Adriaenssens E.M."/>
            <person name="Foster-Nyarko E."/>
            <person name="Jarju S."/>
            <person name="Secka A."/>
            <person name="Antonio M."/>
            <person name="Oren A."/>
            <person name="Chaudhuri R."/>
            <person name="La Ragione R.M."/>
            <person name="Hildebrand F."/>
            <person name="Pallen M.J."/>
        </authorList>
    </citation>
    <scope>NUCLEOTIDE SEQUENCE [LARGE SCALE GENOMIC DNA]</scope>
    <source>
        <strain evidence="2 3">Sa2CUA10</strain>
    </source>
</reference>
<keyword evidence="3" id="KW-1185">Reference proteome</keyword>
<proteinExistence type="predicted"/>
<evidence type="ECO:0000313" key="2">
    <source>
        <dbReference type="EMBL" id="MBD7963881.1"/>
    </source>
</evidence>
<evidence type="ECO:0000313" key="3">
    <source>
        <dbReference type="Proteomes" id="UP000603641"/>
    </source>
</evidence>
<gene>
    <name evidence="2" type="ORF">H9648_07395</name>
</gene>
<dbReference type="RefSeq" id="WP_191753282.1">
    <property type="nucleotide sequence ID" value="NZ_JACSQM010000003.1"/>
</dbReference>
<dbReference type="EMBL" id="JACSQM010000003">
    <property type="protein sequence ID" value="MBD7963881.1"/>
    <property type="molecule type" value="Genomic_DNA"/>
</dbReference>
<dbReference type="Gene3D" id="3.90.1150.200">
    <property type="match status" value="1"/>
</dbReference>
<accession>A0ABR8SK66</accession>
<dbReference type="SUPFAM" id="SSF159888">
    <property type="entry name" value="YdhG-like"/>
    <property type="match status" value="1"/>
</dbReference>
<dbReference type="Pfam" id="PF08818">
    <property type="entry name" value="DUF1801"/>
    <property type="match status" value="1"/>
</dbReference>
<name>A0ABR8SK66_9BACL</name>
<comment type="caution">
    <text evidence="2">The sequence shown here is derived from an EMBL/GenBank/DDBJ whole genome shotgun (WGS) entry which is preliminary data.</text>
</comment>